<comment type="caution">
    <text evidence="2">The sequence shown here is derived from an EMBL/GenBank/DDBJ whole genome shotgun (WGS) entry which is preliminary data.</text>
</comment>
<name>A0A347VSY9_9HELI</name>
<reference evidence="2 3" key="2">
    <citation type="journal article" date="2016" name="Infect. Immun.">
        <title>Helicobacter saguini, a Novel Helicobacter Isolated from Cotton-Top Tamarins with Ulcerative Colitis, Has Proinflammatory Properties and Induces Typhlocolitis and Dysplasia in Gnotobiotic IL-10-/- Mice.</title>
        <authorList>
            <person name="Shen Z."/>
            <person name="Mannion A."/>
            <person name="Whary M.T."/>
            <person name="Muthupalani S."/>
            <person name="Sheh A."/>
            <person name="Feng Y."/>
            <person name="Gong G."/>
            <person name="Vandamme P."/>
            <person name="Holcombe H.R."/>
            <person name="Paster B.J."/>
            <person name="Fox J.G."/>
        </authorList>
    </citation>
    <scope>NUCLEOTIDE SEQUENCE [LARGE SCALE GENOMIC DNA]</scope>
    <source>
        <strain evidence="2 3">MIT 97-6194</strain>
    </source>
</reference>
<evidence type="ECO:0000313" key="3">
    <source>
        <dbReference type="Proteomes" id="UP000029714"/>
    </source>
</evidence>
<evidence type="ECO:0000313" key="2">
    <source>
        <dbReference type="EMBL" id="TLD95022.1"/>
    </source>
</evidence>
<dbReference type="Proteomes" id="UP000477070">
    <property type="component" value="Unassembled WGS sequence"/>
</dbReference>
<sequence>MQNEILENMSIKIEKPKLDSKNHNNNAKKYKDLESMCDDINENNLNINKEWIESKAGKEW</sequence>
<dbReference type="EMBL" id="JRMP02000004">
    <property type="protein sequence ID" value="TLD95022.1"/>
    <property type="molecule type" value="Genomic_DNA"/>
</dbReference>
<protein>
    <submittedName>
        <fullName evidence="2">Uncharacterized protein</fullName>
    </submittedName>
</protein>
<gene>
    <name evidence="1" type="ORF">DCO61_04930</name>
    <name evidence="2" type="ORF">LS64_003675</name>
</gene>
<reference evidence="2" key="3">
    <citation type="submission" date="2018-04" db="EMBL/GenBank/DDBJ databases">
        <authorList>
            <person name="Sheh A."/>
            <person name="Shen Z."/>
            <person name="Mannion A.J."/>
            <person name="Fox J.G."/>
        </authorList>
    </citation>
    <scope>NUCLEOTIDE SEQUENCE</scope>
    <source>
        <strain evidence="2">MIT 97-6194</strain>
    </source>
</reference>
<dbReference type="RefSeq" id="WP_034572917.1">
    <property type="nucleotide sequence ID" value="NZ_JRMP02000004.1"/>
</dbReference>
<dbReference type="Proteomes" id="UP000029714">
    <property type="component" value="Unassembled WGS sequence"/>
</dbReference>
<proteinExistence type="predicted"/>
<organism evidence="2 3">
    <name type="scientific">Helicobacter saguini</name>
    <dbReference type="NCBI Taxonomy" id="1548018"/>
    <lineage>
        <taxon>Bacteria</taxon>
        <taxon>Pseudomonadati</taxon>
        <taxon>Campylobacterota</taxon>
        <taxon>Epsilonproteobacteria</taxon>
        <taxon>Campylobacterales</taxon>
        <taxon>Helicobacteraceae</taxon>
        <taxon>Helicobacter</taxon>
    </lineage>
</organism>
<dbReference type="EMBL" id="QBIU01000001">
    <property type="protein sequence ID" value="MWV69367.1"/>
    <property type="molecule type" value="Genomic_DNA"/>
</dbReference>
<evidence type="ECO:0000313" key="1">
    <source>
        <dbReference type="EMBL" id="MWV69367.1"/>
    </source>
</evidence>
<keyword evidence="3" id="KW-1185">Reference proteome</keyword>
<reference evidence="2 3" key="1">
    <citation type="journal article" date="2014" name="Genome Announc.">
        <title>Draft genome sequences of eight enterohepatic helicobacter species isolated from both laboratory and wild rodents.</title>
        <authorList>
            <person name="Sheh A."/>
            <person name="Shen Z."/>
            <person name="Fox J.G."/>
        </authorList>
    </citation>
    <scope>NUCLEOTIDE SEQUENCE [LARGE SCALE GENOMIC DNA]</scope>
    <source>
        <strain evidence="2 3">MIT 97-6194</strain>
    </source>
</reference>
<accession>A0A347VSY9</accession>
<reference evidence="1 4" key="4">
    <citation type="submission" date="2019-12" db="EMBL/GenBank/DDBJ databases">
        <title>Multi-Generational Helicobacter saguini Isolates.</title>
        <authorList>
            <person name="Mannion A."/>
            <person name="Shen Z."/>
            <person name="Fox J.G."/>
        </authorList>
    </citation>
    <scope>NUCLEOTIDE SEQUENCE [LARGE SCALE GENOMIC DNA]</scope>
    <source>
        <strain evidence="1">16-048</strain>
        <strain evidence="4">16-048 (F4)</strain>
    </source>
</reference>
<evidence type="ECO:0000313" key="4">
    <source>
        <dbReference type="Proteomes" id="UP000477070"/>
    </source>
</evidence>
<dbReference type="AlphaFoldDB" id="A0A347VSY9"/>